<dbReference type="NCBIfam" id="TIGR03071">
    <property type="entry name" value="couple_hipA"/>
    <property type="match status" value="1"/>
</dbReference>
<evidence type="ECO:0000313" key="3">
    <source>
        <dbReference type="Proteomes" id="UP000249555"/>
    </source>
</evidence>
<dbReference type="Pfam" id="PF13657">
    <property type="entry name" value="Couple_hipA"/>
    <property type="match status" value="1"/>
</dbReference>
<name>A0A2W5AQK3_9SPHN</name>
<proteinExistence type="predicted"/>
<dbReference type="EMBL" id="QFMX01000010">
    <property type="protein sequence ID" value="PZO72741.1"/>
    <property type="molecule type" value="Genomic_DNA"/>
</dbReference>
<dbReference type="InterPro" id="IPR017508">
    <property type="entry name" value="HipA_N1"/>
</dbReference>
<organism evidence="2 3">
    <name type="scientific">Sphingomonas taxi</name>
    <dbReference type="NCBI Taxonomy" id="1549858"/>
    <lineage>
        <taxon>Bacteria</taxon>
        <taxon>Pseudomonadati</taxon>
        <taxon>Pseudomonadota</taxon>
        <taxon>Alphaproteobacteria</taxon>
        <taxon>Sphingomonadales</taxon>
        <taxon>Sphingomonadaceae</taxon>
        <taxon>Sphingomonas</taxon>
    </lineage>
</organism>
<gene>
    <name evidence="2" type="ORF">DI640_11530</name>
</gene>
<dbReference type="AlphaFoldDB" id="A0A2W5AQK3"/>
<evidence type="ECO:0000259" key="1">
    <source>
        <dbReference type="Pfam" id="PF13657"/>
    </source>
</evidence>
<sequence length="129" mass="14293">MVNLSLDIPDRGAGVDVEPLWFGASTDRALVVRWDQHLVGLLTQDRSGDLSFGYDPAWVSGDDKPLSRSLPLRHEPFNRAACRSFFGRLLPEGDQRQGAAAALDVSAPPDIETDDFNSLRWWSRGESNP</sequence>
<comment type="caution">
    <text evidence="2">The sequence shown here is derived from an EMBL/GenBank/DDBJ whole genome shotgun (WGS) entry which is preliminary data.</text>
</comment>
<dbReference type="Proteomes" id="UP000249555">
    <property type="component" value="Unassembled WGS sequence"/>
</dbReference>
<accession>A0A2W5AQK3</accession>
<evidence type="ECO:0000313" key="2">
    <source>
        <dbReference type="EMBL" id="PZO72741.1"/>
    </source>
</evidence>
<reference evidence="2 3" key="1">
    <citation type="submission" date="2017-08" db="EMBL/GenBank/DDBJ databases">
        <title>Infants hospitalized years apart are colonized by the same room-sourced microbial strains.</title>
        <authorList>
            <person name="Brooks B."/>
            <person name="Olm M.R."/>
            <person name="Firek B.A."/>
            <person name="Baker R."/>
            <person name="Thomas B.C."/>
            <person name="Morowitz M.J."/>
            <person name="Banfield J.F."/>
        </authorList>
    </citation>
    <scope>NUCLEOTIDE SEQUENCE [LARGE SCALE GENOMIC DNA]</scope>
    <source>
        <strain evidence="2">S2_018_000_R3_119</strain>
    </source>
</reference>
<protein>
    <recommendedName>
        <fullName evidence="1">HipA N-terminal subdomain 1 domain-containing protein</fullName>
    </recommendedName>
</protein>
<feature type="domain" description="HipA N-terminal subdomain 1" evidence="1">
    <location>
        <begin position="31"/>
        <end position="113"/>
    </location>
</feature>